<dbReference type="InterPro" id="IPR006311">
    <property type="entry name" value="TAT_signal"/>
</dbReference>
<accession>A0A1D9I2I7</accession>
<evidence type="ECO:0000313" key="1">
    <source>
        <dbReference type="EMBL" id="AOZ06314.1"/>
    </source>
</evidence>
<evidence type="ECO:0000313" key="2">
    <source>
        <dbReference type="Proteomes" id="UP000177515"/>
    </source>
</evidence>
<dbReference type="Pfam" id="PF13450">
    <property type="entry name" value="NAD_binding_8"/>
    <property type="match status" value="1"/>
</dbReference>
<keyword evidence="2" id="KW-1185">Reference proteome</keyword>
<proteinExistence type="predicted"/>
<protein>
    <submittedName>
        <fullName evidence="1">Alcohol dehydrogenase</fullName>
    </submittedName>
</protein>
<reference evidence="1 2" key="1">
    <citation type="submission" date="2016-10" db="EMBL/GenBank/DDBJ databases">
        <title>Complete genome sequences of three Cupriavidus strains isolated from various Malaysian environments.</title>
        <authorList>
            <person name="Abdullah A.A.-A."/>
            <person name="Shafie N.A.H."/>
            <person name="Lau N.S."/>
        </authorList>
    </citation>
    <scope>NUCLEOTIDE SEQUENCE [LARGE SCALE GENOMIC DNA]</scope>
    <source>
        <strain evidence="1 2">USMAA1020</strain>
    </source>
</reference>
<dbReference type="Proteomes" id="UP000177515">
    <property type="component" value="Chromosome 1"/>
</dbReference>
<dbReference type="SUPFAM" id="SSF51905">
    <property type="entry name" value="FAD/NAD(P)-binding domain"/>
    <property type="match status" value="1"/>
</dbReference>
<dbReference type="PROSITE" id="PS51318">
    <property type="entry name" value="TAT"/>
    <property type="match status" value="1"/>
</dbReference>
<sequence length="610" mass="63752">MTITRRDFLNGSALALGTAFTPGWLRAAQAGDGGAGYPPALTGLRGSQPGSYTLAHSLAREGVRYPGVMAREAYDLVVVGSGISGLAAAWFYQRRHGPGARILILDNHDDFGGHARRNEFTVRGRLLVSYGGSAEVPAGAAGSAALRTLLDGIGLAPGAGAPAAEPWQGSGLGRAVFFDREHFGADRLVAGDPFGQPFGGAPAAQGGPPAPDAVRRFLAAAPLPAAELEALARLAEGRTDYLAGMAADDRAGYLRRTRYALFLRDKAGLGLAGVRFLRSRSNDSYALDADGISIWDALGIGLPAGAGMPAVTPDARLGKSPASRLLHADGNASIARGLVRDLIPAVARGAGALAQARFDYDRLDRDGAPVRLRLNSTAVAVEPGSHIARVTYGWQGNLHRVEARHVVLAGYNMMVPFLMPGLPAAQRAALRDEVKAPLVYTKVALDNWQAFAALGAGRIHAPTLPYSDLWLEAGPGARPQDPVVLHMLYVPTVPDSGMRARERFRAGRALLLGTPFVELERAIRSQLDRLLAPAGSSAAQLVRAITVNRWSHGYSYRPSSVDGDDAGTAAQQAARAGVGNVALAGADSGGSPSLVAAVEQAWRAVESLPA</sequence>
<dbReference type="EMBL" id="CP017754">
    <property type="protein sequence ID" value="AOZ06314.1"/>
    <property type="molecule type" value="Genomic_DNA"/>
</dbReference>
<dbReference type="Gene3D" id="3.50.50.60">
    <property type="entry name" value="FAD/NAD(P)-binding domain"/>
    <property type="match status" value="1"/>
</dbReference>
<organism evidence="1 2">
    <name type="scientific">Cupriavidus malaysiensis</name>
    <dbReference type="NCBI Taxonomy" id="367825"/>
    <lineage>
        <taxon>Bacteria</taxon>
        <taxon>Pseudomonadati</taxon>
        <taxon>Pseudomonadota</taxon>
        <taxon>Betaproteobacteria</taxon>
        <taxon>Burkholderiales</taxon>
        <taxon>Burkholderiaceae</taxon>
        <taxon>Cupriavidus</taxon>
    </lineage>
</organism>
<gene>
    <name evidence="1" type="ORF">BKK80_11095</name>
</gene>
<dbReference type="RefSeq" id="WP_071069425.1">
    <property type="nucleotide sequence ID" value="NZ_CP017754.1"/>
</dbReference>
<dbReference type="InterPro" id="IPR036188">
    <property type="entry name" value="FAD/NAD-bd_sf"/>
</dbReference>
<name>A0A1D9I2I7_9BURK</name>